<dbReference type="RefSeq" id="WP_337717516.1">
    <property type="nucleotide sequence ID" value="NZ_JBBEUB010000009.1"/>
</dbReference>
<comment type="caution">
    <text evidence="1">The sequence shown here is derived from an EMBL/GenBank/DDBJ whole genome shotgun (WGS) entry which is preliminary data.</text>
</comment>
<reference evidence="1 2" key="1">
    <citation type="submission" date="2024-03" db="EMBL/GenBank/DDBJ databases">
        <title>Sequence of Lycoming College Course Isolates.</title>
        <authorList>
            <person name="Plotts O."/>
            <person name="Newman J."/>
        </authorList>
    </citation>
    <scope>NUCLEOTIDE SEQUENCE [LARGE SCALE GENOMIC DNA]</scope>
    <source>
        <strain evidence="1 2">CJB-3</strain>
    </source>
</reference>
<evidence type="ECO:0000313" key="2">
    <source>
        <dbReference type="Proteomes" id="UP001378956"/>
    </source>
</evidence>
<keyword evidence="2" id="KW-1185">Reference proteome</keyword>
<name>A0ABU8NSE5_9SPHI</name>
<evidence type="ECO:0000313" key="1">
    <source>
        <dbReference type="EMBL" id="MEJ2905046.1"/>
    </source>
</evidence>
<proteinExistence type="predicted"/>
<dbReference type="EMBL" id="JBBEUB010000009">
    <property type="protein sequence ID" value="MEJ2905046.1"/>
    <property type="molecule type" value="Genomic_DNA"/>
</dbReference>
<accession>A0ABU8NSE5</accession>
<dbReference type="Proteomes" id="UP001378956">
    <property type="component" value="Unassembled WGS sequence"/>
</dbReference>
<sequence length="59" mass="7246">MKHDLSKLPRHILKLNKHWFKDTKTGKWIPAEKITNYLPKPIAIPDHEEFMRKRYDLNY</sequence>
<gene>
    <name evidence="1" type="ORF">WAE58_21555</name>
</gene>
<organism evidence="1 2">
    <name type="scientific">Pedobacter panaciterrae</name>
    <dbReference type="NCBI Taxonomy" id="363849"/>
    <lineage>
        <taxon>Bacteria</taxon>
        <taxon>Pseudomonadati</taxon>
        <taxon>Bacteroidota</taxon>
        <taxon>Sphingobacteriia</taxon>
        <taxon>Sphingobacteriales</taxon>
        <taxon>Sphingobacteriaceae</taxon>
        <taxon>Pedobacter</taxon>
    </lineage>
</organism>
<protein>
    <submittedName>
        <fullName evidence="1">Uncharacterized protein</fullName>
    </submittedName>
</protein>